<feature type="domain" description="Glycosyltransferase RgtA/B/C/D-like" evidence="9">
    <location>
        <begin position="90"/>
        <end position="241"/>
    </location>
</feature>
<feature type="transmembrane region" description="Helical" evidence="8">
    <location>
        <begin position="405"/>
        <end position="423"/>
    </location>
</feature>
<keyword evidence="11" id="KW-1185">Reference proteome</keyword>
<dbReference type="STRING" id="241145.SAMN05660776_2006"/>
<evidence type="ECO:0000256" key="7">
    <source>
        <dbReference type="ARBA" id="ARBA00023136"/>
    </source>
</evidence>
<feature type="transmembrane region" description="Helical" evidence="8">
    <location>
        <begin position="9"/>
        <end position="27"/>
    </location>
</feature>
<dbReference type="RefSeq" id="WP_079720872.1">
    <property type="nucleotide sequence ID" value="NZ_FUYY01000003.1"/>
</dbReference>
<keyword evidence="2" id="KW-1003">Cell membrane</keyword>
<dbReference type="PANTHER" id="PTHR33908">
    <property type="entry name" value="MANNOSYLTRANSFERASE YKCB-RELATED"/>
    <property type="match status" value="1"/>
</dbReference>
<evidence type="ECO:0000256" key="2">
    <source>
        <dbReference type="ARBA" id="ARBA00022475"/>
    </source>
</evidence>
<dbReference type="InterPro" id="IPR038731">
    <property type="entry name" value="RgtA/B/C-like"/>
</dbReference>
<proteinExistence type="predicted"/>
<feature type="transmembrane region" description="Helical" evidence="8">
    <location>
        <begin position="94"/>
        <end position="127"/>
    </location>
</feature>
<dbReference type="EMBL" id="FUYY01000003">
    <property type="protein sequence ID" value="SKB60039.1"/>
    <property type="molecule type" value="Genomic_DNA"/>
</dbReference>
<dbReference type="InterPro" id="IPR050297">
    <property type="entry name" value="LipidA_mod_glycosyltrf_83"/>
</dbReference>
<feature type="transmembrane region" description="Helical" evidence="8">
    <location>
        <begin position="160"/>
        <end position="179"/>
    </location>
</feature>
<dbReference type="GO" id="GO:0016763">
    <property type="term" value="F:pentosyltransferase activity"/>
    <property type="evidence" value="ECO:0007669"/>
    <property type="project" value="TreeGrafter"/>
</dbReference>
<dbReference type="Pfam" id="PF13231">
    <property type="entry name" value="PMT_2"/>
    <property type="match status" value="1"/>
</dbReference>
<evidence type="ECO:0000313" key="11">
    <source>
        <dbReference type="Proteomes" id="UP000190230"/>
    </source>
</evidence>
<reference evidence="11" key="1">
    <citation type="submission" date="2017-02" db="EMBL/GenBank/DDBJ databases">
        <authorList>
            <person name="Varghese N."/>
            <person name="Submissions S."/>
        </authorList>
    </citation>
    <scope>NUCLEOTIDE SEQUENCE [LARGE SCALE GENOMIC DNA]</scope>
    <source>
        <strain evidence="11">DSM 23405</strain>
    </source>
</reference>
<evidence type="ECO:0000256" key="8">
    <source>
        <dbReference type="SAM" id="Phobius"/>
    </source>
</evidence>
<protein>
    <submittedName>
        <fullName evidence="10">Dolichyl-phosphate-mannose-protein mannosyltransferase</fullName>
    </submittedName>
</protein>
<organism evidence="10 11">
    <name type="scientific">Salegentibacter holothuriorum</name>
    <dbReference type="NCBI Taxonomy" id="241145"/>
    <lineage>
        <taxon>Bacteria</taxon>
        <taxon>Pseudomonadati</taxon>
        <taxon>Bacteroidota</taxon>
        <taxon>Flavobacteriia</taxon>
        <taxon>Flavobacteriales</taxon>
        <taxon>Flavobacteriaceae</taxon>
        <taxon>Salegentibacter</taxon>
    </lineage>
</organism>
<dbReference type="PANTHER" id="PTHR33908:SF11">
    <property type="entry name" value="MEMBRANE PROTEIN"/>
    <property type="match status" value="1"/>
</dbReference>
<name>A0A1T5CKR8_9FLAO</name>
<keyword evidence="5 8" id="KW-0812">Transmembrane</keyword>
<dbReference type="Proteomes" id="UP000190230">
    <property type="component" value="Unassembled WGS sequence"/>
</dbReference>
<evidence type="ECO:0000256" key="3">
    <source>
        <dbReference type="ARBA" id="ARBA00022676"/>
    </source>
</evidence>
<feature type="transmembrane region" description="Helical" evidence="8">
    <location>
        <begin position="354"/>
        <end position="370"/>
    </location>
</feature>
<keyword evidence="3 10" id="KW-0328">Glycosyltransferase</keyword>
<keyword evidence="7 8" id="KW-0472">Membrane</keyword>
<evidence type="ECO:0000256" key="4">
    <source>
        <dbReference type="ARBA" id="ARBA00022679"/>
    </source>
</evidence>
<evidence type="ECO:0000313" key="10">
    <source>
        <dbReference type="EMBL" id="SKB60039.1"/>
    </source>
</evidence>
<evidence type="ECO:0000256" key="1">
    <source>
        <dbReference type="ARBA" id="ARBA00004651"/>
    </source>
</evidence>
<dbReference type="GO" id="GO:0009103">
    <property type="term" value="P:lipopolysaccharide biosynthetic process"/>
    <property type="evidence" value="ECO:0007669"/>
    <property type="project" value="UniProtKB-ARBA"/>
</dbReference>
<dbReference type="AlphaFoldDB" id="A0A1T5CKR8"/>
<sequence>MTFQPIHIRNFKIICGILLFVILIYNFKVSNSLKYEANGDAFDYIHLATSLGKTGVYGHTSFNRGELLELFKTNKIEHLKVNEAKPTAFRPPVWPFLIAGIFILFGYNLTYILIFKFLLHLLGIFIFYKTLKLLKLKEVLIIFGCFLYAIHPAWQLYSRVFLSEPITFFFMSLWVYLLVRYIQQKEGFFIQSLVAGIMILSHPYYLFLPFSVWLVLFIYKQFSFKKLFISAIICISVVSVWFIRNYIVLDANQVVLTTSSGAVMAKGWNKDVPRLHSNTKGDLADETLVLKDYGFDEKKSRNEVARMNLYKDATLDFIKNNPDLILPIIGKKLMSAFNPFPETARPGFLETGRVIFQVLALFTLIFYVFFSKNKYLRSFAIALVFSTIAISVVTYSGFRFRMPQASLELLLMLAMLGEIFSALKTKLQKGGQL</sequence>
<evidence type="ECO:0000259" key="9">
    <source>
        <dbReference type="Pfam" id="PF13231"/>
    </source>
</evidence>
<dbReference type="GO" id="GO:0005886">
    <property type="term" value="C:plasma membrane"/>
    <property type="evidence" value="ECO:0007669"/>
    <property type="project" value="UniProtKB-SubCell"/>
</dbReference>
<keyword evidence="4 10" id="KW-0808">Transferase</keyword>
<feature type="transmembrane region" description="Helical" evidence="8">
    <location>
        <begin position="376"/>
        <end position="398"/>
    </location>
</feature>
<keyword evidence="6 8" id="KW-1133">Transmembrane helix</keyword>
<dbReference type="OrthoDB" id="1431609at2"/>
<evidence type="ECO:0000256" key="5">
    <source>
        <dbReference type="ARBA" id="ARBA00022692"/>
    </source>
</evidence>
<evidence type="ECO:0000256" key="6">
    <source>
        <dbReference type="ARBA" id="ARBA00022989"/>
    </source>
</evidence>
<accession>A0A1T5CKR8</accession>
<feature type="transmembrane region" description="Helical" evidence="8">
    <location>
        <begin position="227"/>
        <end position="243"/>
    </location>
</feature>
<gene>
    <name evidence="10" type="ORF">SAMN05660776_2006</name>
</gene>
<comment type="subcellular location">
    <subcellularLocation>
        <location evidence="1">Cell membrane</location>
        <topology evidence="1">Multi-pass membrane protein</topology>
    </subcellularLocation>
</comment>